<dbReference type="Proteomes" id="UP001497497">
    <property type="component" value="Unassembled WGS sequence"/>
</dbReference>
<organism evidence="5 6">
    <name type="scientific">Lymnaea stagnalis</name>
    <name type="common">Great pond snail</name>
    <name type="synonym">Helix stagnalis</name>
    <dbReference type="NCBI Taxonomy" id="6523"/>
    <lineage>
        <taxon>Eukaryota</taxon>
        <taxon>Metazoa</taxon>
        <taxon>Spiralia</taxon>
        <taxon>Lophotrochozoa</taxon>
        <taxon>Mollusca</taxon>
        <taxon>Gastropoda</taxon>
        <taxon>Heterobranchia</taxon>
        <taxon>Euthyneura</taxon>
        <taxon>Panpulmonata</taxon>
        <taxon>Hygrophila</taxon>
        <taxon>Lymnaeoidea</taxon>
        <taxon>Lymnaeidae</taxon>
        <taxon>Lymnaea</taxon>
    </lineage>
</organism>
<evidence type="ECO:0000259" key="4">
    <source>
        <dbReference type="Pfam" id="PF23307"/>
    </source>
</evidence>
<dbReference type="InterPro" id="IPR057092">
    <property type="entry name" value="SAM_KIDINS220"/>
</dbReference>
<protein>
    <recommendedName>
        <fullName evidence="7">KAP NTPase domain-containing protein</fullName>
    </recommendedName>
</protein>
<evidence type="ECO:0000259" key="3">
    <source>
        <dbReference type="Pfam" id="PF07693"/>
    </source>
</evidence>
<feature type="domain" description="KAP NTPase" evidence="3">
    <location>
        <begin position="59"/>
        <end position="301"/>
    </location>
</feature>
<feature type="non-terminal residue" evidence="5">
    <location>
        <position position="684"/>
    </location>
</feature>
<feature type="compositionally biased region" description="Low complexity" evidence="1">
    <location>
        <begin position="638"/>
        <end position="649"/>
    </location>
</feature>
<dbReference type="EMBL" id="CAXITT010000473">
    <property type="protein sequence ID" value="CAL1542159.1"/>
    <property type="molecule type" value="Genomic_DNA"/>
</dbReference>
<feature type="transmembrane region" description="Helical" evidence="2">
    <location>
        <begin position="6"/>
        <end position="27"/>
    </location>
</feature>
<accession>A0AAV2I6M1</accession>
<keyword evidence="2" id="KW-0812">Transmembrane</keyword>
<dbReference type="Pfam" id="PF07693">
    <property type="entry name" value="KAP_NTPase"/>
    <property type="match status" value="1"/>
</dbReference>
<dbReference type="Pfam" id="PF23307">
    <property type="entry name" value="SAM_KIDINS220"/>
    <property type="match status" value="1"/>
</dbReference>
<name>A0AAV2I6M1_LYMST</name>
<feature type="compositionally biased region" description="Polar residues" evidence="1">
    <location>
        <begin position="650"/>
        <end position="670"/>
    </location>
</feature>
<feature type="transmembrane region" description="Helical" evidence="2">
    <location>
        <begin position="39"/>
        <end position="60"/>
    </location>
</feature>
<feature type="region of interest" description="Disordered" evidence="1">
    <location>
        <begin position="203"/>
        <end position="247"/>
    </location>
</feature>
<comment type="caution">
    <text evidence="5">The sequence shown here is derived from an EMBL/GenBank/DDBJ whole genome shotgun (WGS) entry which is preliminary data.</text>
</comment>
<evidence type="ECO:0008006" key="7">
    <source>
        <dbReference type="Google" id="ProtNLM"/>
    </source>
</evidence>
<evidence type="ECO:0000256" key="2">
    <source>
        <dbReference type="SAM" id="Phobius"/>
    </source>
</evidence>
<keyword evidence="2" id="KW-1133">Transmembrane helix</keyword>
<feature type="compositionally biased region" description="Polar residues" evidence="1">
    <location>
        <begin position="203"/>
        <end position="235"/>
    </location>
</feature>
<dbReference type="GO" id="GO:0030165">
    <property type="term" value="F:PDZ domain binding"/>
    <property type="evidence" value="ECO:0007669"/>
    <property type="project" value="TreeGrafter"/>
</dbReference>
<evidence type="ECO:0000256" key="1">
    <source>
        <dbReference type="SAM" id="MobiDB-lite"/>
    </source>
</evidence>
<dbReference type="InterPro" id="IPR052771">
    <property type="entry name" value="Neurotrophin_sig_adaptor"/>
</dbReference>
<dbReference type="InterPro" id="IPR011646">
    <property type="entry name" value="KAP_P-loop"/>
</dbReference>
<keyword evidence="2" id="KW-0472">Membrane</keyword>
<feature type="domain" description="Kinase D-interacting substrate of 220 kDa-like SAM" evidence="4">
    <location>
        <begin position="538"/>
        <end position="623"/>
    </location>
</feature>
<reference evidence="5 6" key="1">
    <citation type="submission" date="2024-04" db="EMBL/GenBank/DDBJ databases">
        <authorList>
            <consortium name="Genoscope - CEA"/>
            <person name="William W."/>
        </authorList>
    </citation>
    <scope>NUCLEOTIDE SEQUENCE [LARGE SCALE GENOMIC DNA]</scope>
</reference>
<feature type="non-terminal residue" evidence="5">
    <location>
        <position position="1"/>
    </location>
</feature>
<keyword evidence="6" id="KW-1185">Reference proteome</keyword>
<dbReference type="PANTHER" id="PTHR24116:SF0">
    <property type="entry name" value="KINASE D-INTERACTING SUBSTRATE OF 220 KDA"/>
    <property type="match status" value="1"/>
</dbReference>
<evidence type="ECO:0000313" key="6">
    <source>
        <dbReference type="Proteomes" id="UP001497497"/>
    </source>
</evidence>
<sequence>KSICCIPYFIIVLLMLVCILVGIALAVGYGIEGSVAMNAVLITLASVVGLSIVANMYTWGQAFMALVLSQKKRVVRAADHMEDLKMDGFMQHLKREVDLMSKMVNCMDSFTDDQTRLVVIVDGLDSCEQDKVLQVLDTVKSLFSDDNSPFITILAVDPHIIIKGIEQNLRTSFQDTNVNGFDYLRNVVHLPFYLQSQGMRIQSGEPTSNLMDTSETSPSKTMRQDSVLTSVSSDTKSGRKASRAMGSTHMVGGSLSGSLPGMIYASSFDLSSTFAKNDYFSDINPRSMRRLMNIVAVTARLLRAYNIDFKWHRLAAWINLTEQWPYRLSWIIYFYEEADVIENSASLYSLYKRIAPSIPSTKEQDPLLEIDRNVRKLEASLTSKSGNFPLLNVADLKKFLPCTINLDPYLRKLIRETQHNMERHQAEMATLGGVFPPPPPPAMYGNFIREANQDRTSLLSSPARYNSGHQQLMYGMYGNQQALPLAAAMHNPYLMPSYLQGQQALYAQQSAQSSTNTLANKSNVKTPKDFFTNYFKPVYLSKCSVDDICDLLARLRGLSPNHVAEYQASIRENNVSGLVLTMCDLSELQPVVKMRFGDWQLFRSAVLCLMAAESLTEVQEESKTDVVDTSQTAALSQSSSGISYSEHSSTLSNNKVSRSMSLQEPNSSSRFGPRTELQKIRERK</sequence>
<dbReference type="GO" id="GO:0019887">
    <property type="term" value="F:protein kinase regulator activity"/>
    <property type="evidence" value="ECO:0007669"/>
    <property type="project" value="TreeGrafter"/>
</dbReference>
<evidence type="ECO:0000313" key="5">
    <source>
        <dbReference type="EMBL" id="CAL1542159.1"/>
    </source>
</evidence>
<dbReference type="AlphaFoldDB" id="A0AAV2I6M1"/>
<proteinExistence type="predicted"/>
<dbReference type="PANTHER" id="PTHR24116">
    <property type="entry name" value="KINASE D-INTERACTING SUBSTRATE OF 220 KDA"/>
    <property type="match status" value="1"/>
</dbReference>
<gene>
    <name evidence="5" type="ORF">GSLYS_00015765001</name>
</gene>
<feature type="region of interest" description="Disordered" evidence="1">
    <location>
        <begin position="638"/>
        <end position="684"/>
    </location>
</feature>